<evidence type="ECO:0000256" key="2">
    <source>
        <dbReference type="ARBA" id="ARBA00007639"/>
    </source>
</evidence>
<evidence type="ECO:0000256" key="3">
    <source>
        <dbReference type="ARBA" id="ARBA00022729"/>
    </source>
</evidence>
<dbReference type="Proteomes" id="UP001081283">
    <property type="component" value="Unassembled WGS sequence"/>
</dbReference>
<dbReference type="Gene3D" id="3.40.50.2300">
    <property type="match status" value="2"/>
</dbReference>
<evidence type="ECO:0000256" key="4">
    <source>
        <dbReference type="SAM" id="SignalP"/>
    </source>
</evidence>
<evidence type="ECO:0000313" key="7">
    <source>
        <dbReference type="Proteomes" id="UP001081283"/>
    </source>
</evidence>
<keyword evidence="3 4" id="KW-0732">Signal</keyword>
<gene>
    <name evidence="6" type="ORF">OEG82_04040</name>
</gene>
<reference evidence="6" key="1">
    <citation type="submission" date="2022-10" db="EMBL/GenBank/DDBJ databases">
        <title>Hoeflea sp. J2-29, isolated from marine algae.</title>
        <authorList>
            <person name="Kristyanto S."/>
            <person name="Kim J.M."/>
            <person name="Jeon C.O."/>
        </authorList>
    </citation>
    <scope>NUCLEOTIDE SEQUENCE</scope>
    <source>
        <strain evidence="6">J2-29</strain>
    </source>
</reference>
<organism evidence="6 7">
    <name type="scientific">Hoeflea ulvae</name>
    <dbReference type="NCBI Taxonomy" id="2983764"/>
    <lineage>
        <taxon>Bacteria</taxon>
        <taxon>Pseudomonadati</taxon>
        <taxon>Pseudomonadota</taxon>
        <taxon>Alphaproteobacteria</taxon>
        <taxon>Hyphomicrobiales</taxon>
        <taxon>Rhizobiaceae</taxon>
        <taxon>Hoeflea</taxon>
    </lineage>
</organism>
<comment type="similarity">
    <text evidence="2">Belongs to the bacterial solute-binding protein 2 family.</text>
</comment>
<name>A0ABT3YBE7_9HYPH</name>
<keyword evidence="7" id="KW-1185">Reference proteome</keyword>
<feature type="signal peptide" evidence="4">
    <location>
        <begin position="1"/>
        <end position="25"/>
    </location>
</feature>
<evidence type="ECO:0000313" key="6">
    <source>
        <dbReference type="EMBL" id="MCY0093206.1"/>
    </source>
</evidence>
<proteinExistence type="inferred from homology"/>
<dbReference type="InterPro" id="IPR028082">
    <property type="entry name" value="Peripla_BP_I"/>
</dbReference>
<dbReference type="EMBL" id="JAOVZQ010000001">
    <property type="protein sequence ID" value="MCY0093206.1"/>
    <property type="molecule type" value="Genomic_DNA"/>
</dbReference>
<evidence type="ECO:0000256" key="1">
    <source>
        <dbReference type="ARBA" id="ARBA00004196"/>
    </source>
</evidence>
<comment type="subcellular location">
    <subcellularLocation>
        <location evidence="1">Cell envelope</location>
    </subcellularLocation>
</comment>
<evidence type="ECO:0000259" key="5">
    <source>
        <dbReference type="Pfam" id="PF13407"/>
    </source>
</evidence>
<dbReference type="CDD" id="cd01536">
    <property type="entry name" value="PBP1_ABC_sugar_binding-like"/>
    <property type="match status" value="1"/>
</dbReference>
<dbReference type="RefSeq" id="WP_267611184.1">
    <property type="nucleotide sequence ID" value="NZ_JAOVZQ010000001.1"/>
</dbReference>
<accession>A0ABT3YBE7</accession>
<comment type="caution">
    <text evidence="6">The sequence shown here is derived from an EMBL/GenBank/DDBJ whole genome shotgun (WGS) entry which is preliminary data.</text>
</comment>
<dbReference type="InterPro" id="IPR025997">
    <property type="entry name" value="SBP_2_dom"/>
</dbReference>
<dbReference type="SUPFAM" id="SSF53822">
    <property type="entry name" value="Periplasmic binding protein-like I"/>
    <property type="match status" value="1"/>
</dbReference>
<feature type="chain" id="PRO_5045996737" evidence="4">
    <location>
        <begin position="26"/>
        <end position="314"/>
    </location>
</feature>
<dbReference type="Pfam" id="PF13407">
    <property type="entry name" value="Peripla_BP_4"/>
    <property type="match status" value="1"/>
</dbReference>
<protein>
    <submittedName>
        <fullName evidence="6">Sugar ABC transporter substrate-binding protein</fullName>
    </submittedName>
</protein>
<dbReference type="PANTHER" id="PTHR46847:SF1">
    <property type="entry name" value="D-ALLOSE-BINDING PERIPLASMIC PROTEIN-RELATED"/>
    <property type="match status" value="1"/>
</dbReference>
<dbReference type="PANTHER" id="PTHR46847">
    <property type="entry name" value="D-ALLOSE-BINDING PERIPLASMIC PROTEIN-RELATED"/>
    <property type="match status" value="1"/>
</dbReference>
<feature type="domain" description="Periplasmic binding protein" evidence="5">
    <location>
        <begin position="33"/>
        <end position="287"/>
    </location>
</feature>
<sequence>MIRRKFLQATALAAGAMLMSFQAMAADLKGAIVVMDLTTNAFQIEMADQAVAYGKEVGVDIQRYAPAGSFGDYEGQISIIENLITKNTDIIILVAGHTTALVPVVKKAMKAGVAVVNMDNRLNTTDMVAYVGVDNGQGGKMAVDYIAKRLGGIGKIALIQGETGNPVQILRTKGFELGALVHPGLEVAAQQGAHWTEEEGLKVMEDILQSHPDLDGVFGESDNLAVGAARAAASAGKTDIVIVGYDGQQGGYEAIKKGDVAATIRMDARKMVELSIDAALKYIANGKTTEGIDPETYIAPELVTAAEVDQYITN</sequence>